<protein>
    <submittedName>
        <fullName evidence="1">Uncharacterized protein</fullName>
    </submittedName>
</protein>
<dbReference type="Proteomes" id="UP000046947">
    <property type="component" value="Unassembled WGS sequence"/>
</dbReference>
<sequence>MPYTIPELMERTKSVLLLTPTTLPPSPCELSQAKAAMLAMLSIIAQ</sequence>
<proteinExistence type="predicted"/>
<dbReference type="Proteomes" id="UP000045842">
    <property type="component" value="Unassembled WGS sequence"/>
</dbReference>
<organism evidence="1 4">
    <name type="scientific">Mycobacterium tuberculosis</name>
    <dbReference type="NCBI Taxonomy" id="1773"/>
    <lineage>
        <taxon>Bacteria</taxon>
        <taxon>Bacillati</taxon>
        <taxon>Actinomycetota</taxon>
        <taxon>Actinomycetes</taxon>
        <taxon>Mycobacteriales</taxon>
        <taxon>Mycobacteriaceae</taxon>
        <taxon>Mycobacterium</taxon>
        <taxon>Mycobacterium tuberculosis complex</taxon>
    </lineage>
</organism>
<evidence type="ECO:0000313" key="4">
    <source>
        <dbReference type="Proteomes" id="UP000046947"/>
    </source>
</evidence>
<evidence type="ECO:0000313" key="3">
    <source>
        <dbReference type="Proteomes" id="UP000045842"/>
    </source>
</evidence>
<accession>A0A654TUB3</accession>
<dbReference type="EMBL" id="CFOH01001171">
    <property type="protein sequence ID" value="CFE80518.1"/>
    <property type="molecule type" value="Genomic_DNA"/>
</dbReference>
<gene>
    <name evidence="2" type="ORF">ERS007679_04711</name>
    <name evidence="1" type="ORF">ERS007688_04252</name>
</gene>
<dbReference type="EMBL" id="CSAD01001486">
    <property type="protein sequence ID" value="COX18778.1"/>
    <property type="molecule type" value="Genomic_DNA"/>
</dbReference>
<evidence type="ECO:0000313" key="2">
    <source>
        <dbReference type="EMBL" id="COX18778.1"/>
    </source>
</evidence>
<reference evidence="3 4" key="1">
    <citation type="submission" date="2015-03" db="EMBL/GenBank/DDBJ databases">
        <authorList>
            <consortium name="Pathogen Informatics"/>
        </authorList>
    </citation>
    <scope>NUCLEOTIDE SEQUENCE [LARGE SCALE GENOMIC DNA]</scope>
    <source>
        <strain evidence="2 3">G09801536</strain>
        <strain evidence="1 4">H09601792</strain>
    </source>
</reference>
<dbReference type="AlphaFoldDB" id="A0A654TUB3"/>
<name>A0A654TUB3_MYCTX</name>
<evidence type="ECO:0000313" key="1">
    <source>
        <dbReference type="EMBL" id="CFE80518.1"/>
    </source>
</evidence>